<accession>W7E9Z4</accession>
<dbReference type="Proteomes" id="UP000054337">
    <property type="component" value="Unassembled WGS sequence"/>
</dbReference>
<keyword evidence="2" id="KW-1185">Reference proteome</keyword>
<organism evidence="1 2">
    <name type="scientific">Bipolaris victoriae (strain FI3)</name>
    <name type="common">Victoria blight of oats agent</name>
    <name type="synonym">Cochliobolus victoriae</name>
    <dbReference type="NCBI Taxonomy" id="930091"/>
    <lineage>
        <taxon>Eukaryota</taxon>
        <taxon>Fungi</taxon>
        <taxon>Dikarya</taxon>
        <taxon>Ascomycota</taxon>
        <taxon>Pezizomycotina</taxon>
        <taxon>Dothideomycetes</taxon>
        <taxon>Pleosporomycetidae</taxon>
        <taxon>Pleosporales</taxon>
        <taxon>Pleosporineae</taxon>
        <taxon>Pleosporaceae</taxon>
        <taxon>Bipolaris</taxon>
    </lineage>
</organism>
<name>W7E9Z4_BIPV3</name>
<dbReference type="HOGENOM" id="CLU_758595_0_0_1"/>
<protein>
    <submittedName>
        <fullName evidence="1">Uncharacterized protein</fullName>
    </submittedName>
</protein>
<proteinExistence type="predicted"/>
<reference evidence="1 2" key="1">
    <citation type="journal article" date="2013" name="PLoS Genet.">
        <title>Comparative genome structure, secondary metabolite, and effector coding capacity across Cochliobolus pathogens.</title>
        <authorList>
            <person name="Condon B.J."/>
            <person name="Leng Y."/>
            <person name="Wu D."/>
            <person name="Bushley K.E."/>
            <person name="Ohm R.A."/>
            <person name="Otillar R."/>
            <person name="Martin J."/>
            <person name="Schackwitz W."/>
            <person name="Grimwood J."/>
            <person name="MohdZainudin N."/>
            <person name="Xue C."/>
            <person name="Wang R."/>
            <person name="Manning V.A."/>
            <person name="Dhillon B."/>
            <person name="Tu Z.J."/>
            <person name="Steffenson B.J."/>
            <person name="Salamov A."/>
            <person name="Sun H."/>
            <person name="Lowry S."/>
            <person name="LaButti K."/>
            <person name="Han J."/>
            <person name="Copeland A."/>
            <person name="Lindquist E."/>
            <person name="Barry K."/>
            <person name="Schmutz J."/>
            <person name="Baker S.E."/>
            <person name="Ciuffetti L.M."/>
            <person name="Grigoriev I.V."/>
            <person name="Zhong S."/>
            <person name="Turgeon B.G."/>
        </authorList>
    </citation>
    <scope>NUCLEOTIDE SEQUENCE [LARGE SCALE GENOMIC DNA]</scope>
    <source>
        <strain evidence="1 2">FI3</strain>
    </source>
</reference>
<sequence length="365" mass="42063">MVSKPCDDSVIFSAFGKRYYAFIVAPSRVVIYRVSTKAIVFDKILTNRQETLTRRFTSLINFENGFYAGLSDGTIFSFIKGKKAKSKFKLISSKREKLGAYNNFEQDTSHRAITLLGCNADVLVYQTKNHEIVLLRQSNKPYTFPFKEPICKLIIDDKFKMLTFATQNEDSVFIHSIMYDCLQKESNEFKIPEHFELVDLSKSGVIACHDEGDFIIWNPFADPMPEPFSIGTPDSLPQFTCFAGELEEYFAYSDSKYPEIGIAAGELCAENGQEEWERHKFAQHDMMQDWKVSKDHNLQWEDNKSNTTIRDIQSDGKNLIIRVQGRPHEHRNKPMKECLLIFDLSKNDASEHLSCTDYIPLDFRA</sequence>
<gene>
    <name evidence="1" type="ORF">COCVIDRAFT_21097</name>
</gene>
<evidence type="ECO:0000313" key="1">
    <source>
        <dbReference type="EMBL" id="EUN20887.1"/>
    </source>
</evidence>
<dbReference type="EMBL" id="KI968879">
    <property type="protein sequence ID" value="EUN20887.1"/>
    <property type="molecule type" value="Genomic_DNA"/>
</dbReference>
<dbReference type="OrthoDB" id="10497008at2759"/>
<dbReference type="GeneID" id="26252653"/>
<dbReference type="RefSeq" id="XP_014550461.1">
    <property type="nucleotide sequence ID" value="XM_014694975.1"/>
</dbReference>
<dbReference type="AlphaFoldDB" id="W7E9Z4"/>
<evidence type="ECO:0000313" key="2">
    <source>
        <dbReference type="Proteomes" id="UP000054337"/>
    </source>
</evidence>